<dbReference type="InterPro" id="IPR006531">
    <property type="entry name" value="Gp5/Vgr_OB"/>
</dbReference>
<comment type="caution">
    <text evidence="2">The sequence shown here is derived from an EMBL/GenBank/DDBJ whole genome shotgun (WGS) entry which is preliminary data.</text>
</comment>
<keyword evidence="3" id="KW-1185">Reference proteome</keyword>
<gene>
    <name evidence="2" type="ORF">EV655_11153</name>
</gene>
<dbReference type="EMBL" id="SLWW01000011">
    <property type="protein sequence ID" value="TCO70111.1"/>
    <property type="molecule type" value="Genomic_DNA"/>
</dbReference>
<dbReference type="RefSeq" id="WP_132545771.1">
    <property type="nucleotide sequence ID" value="NZ_SLWW01000011.1"/>
</dbReference>
<organism evidence="2 3">
    <name type="scientific">Rhodovulum euryhalinum</name>
    <dbReference type="NCBI Taxonomy" id="35805"/>
    <lineage>
        <taxon>Bacteria</taxon>
        <taxon>Pseudomonadati</taxon>
        <taxon>Pseudomonadota</taxon>
        <taxon>Alphaproteobacteria</taxon>
        <taxon>Rhodobacterales</taxon>
        <taxon>Paracoccaceae</taxon>
        <taxon>Rhodovulum</taxon>
    </lineage>
</organism>
<accession>A0A4R2K9L3</accession>
<dbReference type="Proteomes" id="UP000295142">
    <property type="component" value="Unassembled WGS sequence"/>
</dbReference>
<evidence type="ECO:0000313" key="2">
    <source>
        <dbReference type="EMBL" id="TCO70111.1"/>
    </source>
</evidence>
<dbReference type="AlphaFoldDB" id="A0A4R2K9L3"/>
<sequence>MRGLSFERLVAGFIEEQQGRHFGKYKGLVADVDDPRSMGRIRARVPAILPGGELTAWALPCAPYVGPDAGLFAVPPVDAGVWIEFEAGDVNLPIWSGGWWPEGDAPDPEEGRAGAQPTKVLKTESGLQVALDDDSETLVISDGNGRNKITITAQDGKIEVKAATKVVVEAPQIELVDGARHPLVFGDDLLSYLNQLVTAFNAHTHPGETVIGIPVTPAPPVAPQIPPTPALLSTRVKTG</sequence>
<evidence type="ECO:0000313" key="3">
    <source>
        <dbReference type="Proteomes" id="UP000295142"/>
    </source>
</evidence>
<dbReference type="Gene3D" id="2.40.50.230">
    <property type="entry name" value="Gp5 N-terminal domain"/>
    <property type="match status" value="1"/>
</dbReference>
<reference evidence="2 3" key="1">
    <citation type="submission" date="2019-03" db="EMBL/GenBank/DDBJ databases">
        <title>Genomic Encyclopedia of Type Strains, Phase IV (KMG-IV): sequencing the most valuable type-strain genomes for metagenomic binning, comparative biology and taxonomic classification.</title>
        <authorList>
            <person name="Goeker M."/>
        </authorList>
    </citation>
    <scope>NUCLEOTIDE SEQUENCE [LARGE SCALE GENOMIC DNA]</scope>
    <source>
        <strain evidence="2 3">DSM 4868</strain>
    </source>
</reference>
<dbReference type="OrthoDB" id="9762420at2"/>
<proteinExistence type="predicted"/>
<name>A0A4R2K9L3_9RHOB</name>
<protein>
    <recommendedName>
        <fullName evidence="1">Gp5/Type VI secretion system Vgr protein OB-fold domain-containing protein</fullName>
    </recommendedName>
</protein>
<dbReference type="InterPro" id="IPR037026">
    <property type="entry name" value="Vgr_OB-fold_dom_sf"/>
</dbReference>
<dbReference type="SUPFAM" id="SSF69255">
    <property type="entry name" value="gp5 N-terminal domain-like"/>
    <property type="match status" value="1"/>
</dbReference>
<evidence type="ECO:0000259" key="1">
    <source>
        <dbReference type="Pfam" id="PF04717"/>
    </source>
</evidence>
<feature type="domain" description="Gp5/Type VI secretion system Vgr protein OB-fold" evidence="1">
    <location>
        <begin position="25"/>
        <end position="100"/>
    </location>
</feature>
<dbReference type="Pfam" id="PF04717">
    <property type="entry name" value="Phage_base_V"/>
    <property type="match status" value="1"/>
</dbReference>